<dbReference type="Proteomes" id="UP000019854">
    <property type="component" value="Unassembled WGS sequence"/>
</dbReference>
<protein>
    <submittedName>
        <fullName evidence="3">DNA polymerase III subunit delta' domain protein</fullName>
        <ecNumber evidence="3">2.7.7.7</ecNumber>
    </submittedName>
</protein>
<dbReference type="InterPro" id="IPR006116">
    <property type="entry name" value="NT_2-5OAS_ClassI-CCAase"/>
</dbReference>
<feature type="domain" description="Adenylyl/Guanylyl and SMODS C-terminal sensor" evidence="2">
    <location>
        <begin position="319"/>
        <end position="448"/>
    </location>
</feature>
<dbReference type="CDD" id="cd05400">
    <property type="entry name" value="NT_2-5OAS_ClassI-CCAase"/>
    <property type="match status" value="1"/>
</dbReference>
<dbReference type="GO" id="GO:0003887">
    <property type="term" value="F:DNA-directed DNA polymerase activity"/>
    <property type="evidence" value="ECO:0007669"/>
    <property type="project" value="UniProtKB-EC"/>
</dbReference>
<evidence type="ECO:0000313" key="4">
    <source>
        <dbReference type="Proteomes" id="UP000019854"/>
    </source>
</evidence>
<keyword evidence="3" id="KW-0808">Transferase</keyword>
<organism evidence="3 4">
    <name type="scientific">Mycobacteroides abscessus MAB_030201_1075</name>
    <dbReference type="NCBI Taxonomy" id="1335410"/>
    <lineage>
        <taxon>Bacteria</taxon>
        <taxon>Bacillati</taxon>
        <taxon>Actinomycetota</taxon>
        <taxon>Actinomycetes</taxon>
        <taxon>Mycobacteriales</taxon>
        <taxon>Mycobacteriaceae</taxon>
        <taxon>Mycobacteroides</taxon>
        <taxon>Mycobacteroides abscessus</taxon>
    </lineage>
</organism>
<comment type="caution">
    <text evidence="3">The sequence shown here is derived from an EMBL/GenBank/DDBJ whole genome shotgun (WGS) entry which is preliminary data.</text>
</comment>
<keyword evidence="3" id="KW-0548">Nucleotidyltransferase</keyword>
<dbReference type="InterPro" id="IPR040511">
    <property type="entry name" value="AGS_C"/>
</dbReference>
<dbReference type="Pfam" id="PF18144">
    <property type="entry name" value="SMODS"/>
    <property type="match status" value="1"/>
</dbReference>
<evidence type="ECO:0000256" key="1">
    <source>
        <dbReference type="ARBA" id="ARBA00023118"/>
    </source>
</evidence>
<reference evidence="3 4" key="1">
    <citation type="submission" date="2014-01" db="EMBL/GenBank/DDBJ databases">
        <authorList>
            <person name="Zelazny A."/>
            <person name="Olivier K."/>
            <person name="Sampaio E.P."/>
            <person name="Holland S.M."/>
            <person name="Tallon L.J."/>
            <person name="Sadzewicz L.K."/>
            <person name="Sengamalay N."/>
            <person name="Fraser C.M."/>
            <person name="Hine E."/>
            <person name="Shefchek K.A."/>
            <person name="Das S.P."/>
            <person name="Shallom S.J."/>
            <person name="Agrawal S."/>
            <person name="Tettelin H."/>
        </authorList>
    </citation>
    <scope>NUCLEOTIDE SEQUENCE [LARGE SCALE GENOMIC DNA]</scope>
    <source>
        <strain evidence="3 4">MAB_030201_1075</strain>
    </source>
</reference>
<proteinExistence type="predicted"/>
<accession>A0A829PLY0</accession>
<evidence type="ECO:0000313" key="3">
    <source>
        <dbReference type="EMBL" id="ETZ88206.1"/>
    </source>
</evidence>
<gene>
    <name evidence="3" type="ORF">L829_1763</name>
</gene>
<dbReference type="Pfam" id="PF18134">
    <property type="entry name" value="AGS_C"/>
    <property type="match status" value="1"/>
</dbReference>
<keyword evidence="1" id="KW-0051">Antiviral defense</keyword>
<evidence type="ECO:0000259" key="2">
    <source>
        <dbReference type="Pfam" id="PF18134"/>
    </source>
</evidence>
<name>A0A829PLY0_9MYCO</name>
<sequence>MIKHFDAFLVNKVNLSDGRIAQLDSRVTAVGNYLSSGDDVIAENYLELIPQGSYAHRTIINPVQTNDEFDADVLLSMDEVDGWEAKDYVQELYTVFRASSTYRDMVSRHDRCVKVDYANEFHIDVVPYLERHNEHFITNRVTDIYELTNPEGFNEWLDEQNKITGGRLIKIIRLLKFVRDYKNTFTVRSVILNILVGERINDVLVMNDADYYKDVPTALKNILKDLNDYLQANPTLPLISDPSCPTASFNHRIDQNQYSNFRDKISFYCGKVVAAYDETDLELSKTKWREVFGPLFGTYDTAAVTTSKNAHIGRAGINNTEQTLESRWNIPTVLNSTYTVRIGAVVEKKDGFRHFDLRKHGNVVGRGRTIKFEIARINVPAPYSVYWKVRNTGDEAINANCIRGQVVQDSGSRTLREPTAFRGQHYVDCYIVKDGICVAMDRQIVTIK</sequence>
<dbReference type="GO" id="GO:0051607">
    <property type="term" value="P:defense response to virus"/>
    <property type="evidence" value="ECO:0007669"/>
    <property type="project" value="UniProtKB-KW"/>
</dbReference>
<dbReference type="EMBL" id="JAOX01000001">
    <property type="protein sequence ID" value="ETZ88206.1"/>
    <property type="molecule type" value="Genomic_DNA"/>
</dbReference>
<dbReference type="AlphaFoldDB" id="A0A829PLY0"/>
<dbReference type="EC" id="2.7.7.7" evidence="3"/>